<comment type="caution">
    <text evidence="2">The sequence shown here is derived from an EMBL/GenBank/DDBJ whole genome shotgun (WGS) entry which is preliminary data.</text>
</comment>
<proteinExistence type="predicted"/>
<protein>
    <recommendedName>
        <fullName evidence="4">Epidermal growth factor receptor substrate 15-like 1</fullName>
    </recommendedName>
</protein>
<reference evidence="2 3" key="1">
    <citation type="submission" date="2024-05" db="EMBL/GenBank/DDBJ databases">
        <title>Genome sequencing and assembly of Indian major carp, Cirrhinus mrigala (Hamilton, 1822).</title>
        <authorList>
            <person name="Mohindra V."/>
            <person name="Chowdhury L.M."/>
            <person name="Lal K."/>
            <person name="Jena J.K."/>
        </authorList>
    </citation>
    <scope>NUCLEOTIDE SEQUENCE [LARGE SCALE GENOMIC DNA]</scope>
    <source>
        <strain evidence="2">CM1030</strain>
        <tissue evidence="2">Blood</tissue>
    </source>
</reference>
<name>A0ABD0QP64_CIRMR</name>
<evidence type="ECO:0000313" key="3">
    <source>
        <dbReference type="Proteomes" id="UP001529510"/>
    </source>
</evidence>
<feature type="non-terminal residue" evidence="2">
    <location>
        <position position="1"/>
    </location>
</feature>
<sequence length="88" mass="9008">PFAADNFFKQSSVAFPSGDPFGSSDPFSATTGPKEPDPFTSKTSNAVTPDPIQDTDPFGSKMDALGDSDPFSSTGTGHDPFGGSDISA</sequence>
<feature type="region of interest" description="Disordered" evidence="1">
    <location>
        <begin position="12"/>
        <end position="88"/>
    </location>
</feature>
<accession>A0ABD0QP64</accession>
<organism evidence="2 3">
    <name type="scientific">Cirrhinus mrigala</name>
    <name type="common">Mrigala</name>
    <dbReference type="NCBI Taxonomy" id="683832"/>
    <lineage>
        <taxon>Eukaryota</taxon>
        <taxon>Metazoa</taxon>
        <taxon>Chordata</taxon>
        <taxon>Craniata</taxon>
        <taxon>Vertebrata</taxon>
        <taxon>Euteleostomi</taxon>
        <taxon>Actinopterygii</taxon>
        <taxon>Neopterygii</taxon>
        <taxon>Teleostei</taxon>
        <taxon>Ostariophysi</taxon>
        <taxon>Cypriniformes</taxon>
        <taxon>Cyprinidae</taxon>
        <taxon>Labeoninae</taxon>
        <taxon>Labeonini</taxon>
        <taxon>Cirrhinus</taxon>
    </lineage>
</organism>
<gene>
    <name evidence="2" type="ORF">M9458_018616</name>
</gene>
<dbReference type="EMBL" id="JAMKFB020000008">
    <property type="protein sequence ID" value="KAL0186946.1"/>
    <property type="molecule type" value="Genomic_DNA"/>
</dbReference>
<feature type="non-terminal residue" evidence="2">
    <location>
        <position position="88"/>
    </location>
</feature>
<dbReference type="Proteomes" id="UP001529510">
    <property type="component" value="Unassembled WGS sequence"/>
</dbReference>
<dbReference type="AlphaFoldDB" id="A0ABD0QP64"/>
<evidence type="ECO:0008006" key="4">
    <source>
        <dbReference type="Google" id="ProtNLM"/>
    </source>
</evidence>
<keyword evidence="3" id="KW-1185">Reference proteome</keyword>
<evidence type="ECO:0000256" key="1">
    <source>
        <dbReference type="SAM" id="MobiDB-lite"/>
    </source>
</evidence>
<evidence type="ECO:0000313" key="2">
    <source>
        <dbReference type="EMBL" id="KAL0186946.1"/>
    </source>
</evidence>